<dbReference type="Proteomes" id="UP000008141">
    <property type="component" value="Unassembled WGS sequence"/>
</dbReference>
<dbReference type="eggNOG" id="ENOG502RXUG">
    <property type="taxonomic scope" value="Eukaryota"/>
</dbReference>
<keyword evidence="4" id="KW-1185">Reference proteome</keyword>
<keyword evidence="2" id="KW-1133">Transmembrane helix</keyword>
<feature type="transmembrane region" description="Helical" evidence="2">
    <location>
        <begin position="121"/>
        <end position="141"/>
    </location>
</feature>
<feature type="region of interest" description="Disordered" evidence="1">
    <location>
        <begin position="1"/>
        <end position="64"/>
    </location>
</feature>
<dbReference type="OMA" id="FPCIKFQ"/>
<dbReference type="InParanoid" id="E1ZH89"/>
<reference evidence="3 4" key="1">
    <citation type="journal article" date="2010" name="Plant Cell">
        <title>The Chlorella variabilis NC64A genome reveals adaptation to photosymbiosis, coevolution with viruses, and cryptic sex.</title>
        <authorList>
            <person name="Blanc G."/>
            <person name="Duncan G."/>
            <person name="Agarkova I."/>
            <person name="Borodovsky M."/>
            <person name="Gurnon J."/>
            <person name="Kuo A."/>
            <person name="Lindquist E."/>
            <person name="Lucas S."/>
            <person name="Pangilinan J."/>
            <person name="Polle J."/>
            <person name="Salamov A."/>
            <person name="Terry A."/>
            <person name="Yamada T."/>
            <person name="Dunigan D.D."/>
            <person name="Grigoriev I.V."/>
            <person name="Claverie J.M."/>
            <person name="Van Etten J.L."/>
        </authorList>
    </citation>
    <scope>NUCLEOTIDE SEQUENCE [LARGE SCALE GENOMIC DNA]</scope>
    <source>
        <strain evidence="3 4">NC64A</strain>
    </source>
</reference>
<dbReference type="EMBL" id="GL433846">
    <property type="protein sequence ID" value="EFN54877.1"/>
    <property type="molecule type" value="Genomic_DNA"/>
</dbReference>
<proteinExistence type="predicted"/>
<evidence type="ECO:0000313" key="4">
    <source>
        <dbReference type="Proteomes" id="UP000008141"/>
    </source>
</evidence>
<name>E1ZH89_CHLVA</name>
<gene>
    <name evidence="3" type="ORF">CHLNCDRAFT_58105</name>
</gene>
<protein>
    <submittedName>
        <fullName evidence="3">Uncharacterized protein</fullName>
    </submittedName>
</protein>
<evidence type="ECO:0000313" key="3">
    <source>
        <dbReference type="EMBL" id="EFN54877.1"/>
    </source>
</evidence>
<dbReference type="SUPFAM" id="SSF103511">
    <property type="entry name" value="Chlorophyll a-b binding protein"/>
    <property type="match status" value="1"/>
</dbReference>
<dbReference type="GeneID" id="17354279"/>
<dbReference type="AlphaFoldDB" id="E1ZH89"/>
<feature type="compositionally biased region" description="Low complexity" evidence="1">
    <location>
        <begin position="51"/>
        <end position="64"/>
    </location>
</feature>
<evidence type="ECO:0000256" key="2">
    <source>
        <dbReference type="SAM" id="Phobius"/>
    </source>
</evidence>
<sequence>MQSTLSLRKGCPAFQTGSQARSTRRRLAAVQASSDPLLQKPLARPAPPAEQAPAAPEAAAEPVPAAAAVASSAPSGVTIEYQRQQAKAMQKYFRELKFTDTVEKAKVFGWTRKNEINNGRWVMMGIGIGLMTEYATGVSFIDQLKLMASYLGLVDLE</sequence>
<dbReference type="Gene3D" id="1.10.3460.10">
    <property type="entry name" value="Chlorophyll a/b binding protein domain"/>
    <property type="match status" value="1"/>
</dbReference>
<organism evidence="4">
    <name type="scientific">Chlorella variabilis</name>
    <name type="common">Green alga</name>
    <dbReference type="NCBI Taxonomy" id="554065"/>
    <lineage>
        <taxon>Eukaryota</taxon>
        <taxon>Viridiplantae</taxon>
        <taxon>Chlorophyta</taxon>
        <taxon>core chlorophytes</taxon>
        <taxon>Trebouxiophyceae</taxon>
        <taxon>Chlorellales</taxon>
        <taxon>Chlorellaceae</taxon>
        <taxon>Chlorella clade</taxon>
        <taxon>Chlorella</taxon>
    </lineage>
</organism>
<dbReference type="OrthoDB" id="2019915at2759"/>
<dbReference type="KEGG" id="cvr:CHLNCDRAFT_58105"/>
<keyword evidence="2" id="KW-0472">Membrane</keyword>
<keyword evidence="2" id="KW-0812">Transmembrane</keyword>
<dbReference type="FunCoup" id="E1ZH89">
    <property type="interactions" value="587"/>
</dbReference>
<dbReference type="STRING" id="554065.E1ZH89"/>
<dbReference type="RefSeq" id="XP_005846979.1">
    <property type="nucleotide sequence ID" value="XM_005846917.1"/>
</dbReference>
<evidence type="ECO:0000256" key="1">
    <source>
        <dbReference type="SAM" id="MobiDB-lite"/>
    </source>
</evidence>
<accession>E1ZH89</accession>